<organism evidence="13 14">
    <name type="scientific">Myotis davidii</name>
    <name type="common">David's myotis</name>
    <dbReference type="NCBI Taxonomy" id="225400"/>
    <lineage>
        <taxon>Eukaryota</taxon>
        <taxon>Metazoa</taxon>
        <taxon>Chordata</taxon>
        <taxon>Craniata</taxon>
        <taxon>Vertebrata</taxon>
        <taxon>Euteleostomi</taxon>
        <taxon>Mammalia</taxon>
        <taxon>Eutheria</taxon>
        <taxon>Laurasiatheria</taxon>
        <taxon>Chiroptera</taxon>
        <taxon>Yangochiroptera</taxon>
        <taxon>Vespertilionidae</taxon>
        <taxon>Myotis</taxon>
    </lineage>
</organism>
<dbReference type="InterPro" id="IPR030217">
    <property type="entry name" value="NXF_fam"/>
</dbReference>
<keyword evidence="10" id="KW-0539">Nucleus</keyword>
<comment type="subcellular location">
    <subcellularLocation>
        <location evidence="2">Cytoplasm</location>
    </subcellularLocation>
    <subcellularLocation>
        <location evidence="1">Nucleus</location>
    </subcellularLocation>
</comment>
<dbReference type="PANTHER" id="PTHR10662">
    <property type="entry name" value="NUCLEAR RNA EXPORT FACTOR"/>
    <property type="match status" value="1"/>
</dbReference>
<dbReference type="GO" id="GO:0016973">
    <property type="term" value="P:poly(A)+ mRNA export from nucleus"/>
    <property type="evidence" value="ECO:0007669"/>
    <property type="project" value="TreeGrafter"/>
</dbReference>
<dbReference type="Proteomes" id="UP000010556">
    <property type="component" value="Unassembled WGS sequence"/>
</dbReference>
<evidence type="ECO:0000256" key="6">
    <source>
        <dbReference type="ARBA" id="ARBA00022614"/>
    </source>
</evidence>
<dbReference type="AlphaFoldDB" id="L5LC67"/>
<keyword evidence="7" id="KW-0677">Repeat</keyword>
<feature type="domain" description="NTF2" evidence="11">
    <location>
        <begin position="1"/>
        <end position="127"/>
    </location>
</feature>
<evidence type="ECO:0000256" key="9">
    <source>
        <dbReference type="ARBA" id="ARBA00022884"/>
    </source>
</evidence>
<evidence type="ECO:0000256" key="4">
    <source>
        <dbReference type="ARBA" id="ARBA00022448"/>
    </source>
</evidence>
<dbReference type="GO" id="GO:0003723">
    <property type="term" value="F:RNA binding"/>
    <property type="evidence" value="ECO:0007669"/>
    <property type="project" value="UniProtKB-KW"/>
</dbReference>
<dbReference type="GO" id="GO:0005634">
    <property type="term" value="C:nucleus"/>
    <property type="evidence" value="ECO:0007669"/>
    <property type="project" value="UniProtKB-SubCell"/>
</dbReference>
<dbReference type="Pfam" id="PF03943">
    <property type="entry name" value="TAP_C"/>
    <property type="match status" value="1"/>
</dbReference>
<evidence type="ECO:0000256" key="5">
    <source>
        <dbReference type="ARBA" id="ARBA00022490"/>
    </source>
</evidence>
<dbReference type="InterPro" id="IPR002075">
    <property type="entry name" value="NTF2_dom"/>
</dbReference>
<keyword evidence="5" id="KW-0963">Cytoplasm</keyword>
<keyword evidence="8" id="KW-0509">mRNA transport</keyword>
<keyword evidence="4" id="KW-0813">Transport</keyword>
<dbReference type="InterPro" id="IPR005637">
    <property type="entry name" value="TAP_C_dom"/>
</dbReference>
<dbReference type="SMART" id="SM00804">
    <property type="entry name" value="TAP_C"/>
    <property type="match status" value="1"/>
</dbReference>
<accession>L5LC67</accession>
<evidence type="ECO:0000256" key="3">
    <source>
        <dbReference type="ARBA" id="ARBA00009285"/>
    </source>
</evidence>
<protein>
    <submittedName>
        <fullName evidence="13">Nuclear RNA export factor 1</fullName>
    </submittedName>
</protein>
<dbReference type="CDD" id="cd14342">
    <property type="entry name" value="UBA_TAP-C"/>
    <property type="match status" value="1"/>
</dbReference>
<evidence type="ECO:0000256" key="8">
    <source>
        <dbReference type="ARBA" id="ARBA00022816"/>
    </source>
</evidence>
<keyword evidence="6" id="KW-0433">Leucine-rich repeat</keyword>
<dbReference type="InterPro" id="IPR032710">
    <property type="entry name" value="NTF2-like_dom_sf"/>
</dbReference>
<evidence type="ECO:0000256" key="2">
    <source>
        <dbReference type="ARBA" id="ARBA00004496"/>
    </source>
</evidence>
<evidence type="ECO:0000256" key="7">
    <source>
        <dbReference type="ARBA" id="ARBA00022737"/>
    </source>
</evidence>
<dbReference type="SUPFAM" id="SSF54427">
    <property type="entry name" value="NTF2-like"/>
    <property type="match status" value="1"/>
</dbReference>
<dbReference type="InterPro" id="IPR009060">
    <property type="entry name" value="UBA-like_sf"/>
</dbReference>
<evidence type="ECO:0000256" key="10">
    <source>
        <dbReference type="ARBA" id="ARBA00023242"/>
    </source>
</evidence>
<evidence type="ECO:0000259" key="11">
    <source>
        <dbReference type="PROSITE" id="PS50177"/>
    </source>
</evidence>
<dbReference type="PROSITE" id="PS51281">
    <property type="entry name" value="TAP_C"/>
    <property type="match status" value="1"/>
</dbReference>
<evidence type="ECO:0000259" key="12">
    <source>
        <dbReference type="PROSITE" id="PS51281"/>
    </source>
</evidence>
<dbReference type="SUPFAM" id="SSF46934">
    <property type="entry name" value="UBA-like"/>
    <property type="match status" value="1"/>
</dbReference>
<dbReference type="GO" id="GO:0005737">
    <property type="term" value="C:cytoplasm"/>
    <property type="evidence" value="ECO:0007669"/>
    <property type="project" value="UniProtKB-SubCell"/>
</dbReference>
<dbReference type="Pfam" id="PF22602">
    <property type="entry name" value="NXF_NTF2"/>
    <property type="match status" value="1"/>
</dbReference>
<evidence type="ECO:0000313" key="13">
    <source>
        <dbReference type="EMBL" id="ELK23461.1"/>
    </source>
</evidence>
<evidence type="ECO:0000256" key="1">
    <source>
        <dbReference type="ARBA" id="ARBA00004123"/>
    </source>
</evidence>
<dbReference type="Gene3D" id="1.10.8.10">
    <property type="entry name" value="DNA helicase RuvA subunit, C-terminal domain"/>
    <property type="match status" value="1"/>
</dbReference>
<proteinExistence type="inferred from homology"/>
<dbReference type="InterPro" id="IPR018222">
    <property type="entry name" value="Nuclear_transport_factor_2_euk"/>
</dbReference>
<dbReference type="Gene3D" id="3.10.450.50">
    <property type="match status" value="1"/>
</dbReference>
<reference evidence="14" key="1">
    <citation type="journal article" date="2013" name="Science">
        <title>Comparative analysis of bat genomes provides insight into the evolution of flight and immunity.</title>
        <authorList>
            <person name="Zhang G."/>
            <person name="Cowled C."/>
            <person name="Shi Z."/>
            <person name="Huang Z."/>
            <person name="Bishop-Lilly K.A."/>
            <person name="Fang X."/>
            <person name="Wynne J.W."/>
            <person name="Xiong Z."/>
            <person name="Baker M.L."/>
            <person name="Zhao W."/>
            <person name="Tachedjian M."/>
            <person name="Zhu Y."/>
            <person name="Zhou P."/>
            <person name="Jiang X."/>
            <person name="Ng J."/>
            <person name="Yang L."/>
            <person name="Wu L."/>
            <person name="Xiao J."/>
            <person name="Feng Y."/>
            <person name="Chen Y."/>
            <person name="Sun X."/>
            <person name="Zhang Y."/>
            <person name="Marsh G.A."/>
            <person name="Crameri G."/>
            <person name="Broder C.C."/>
            <person name="Frey K.G."/>
            <person name="Wang L.F."/>
            <person name="Wang J."/>
        </authorList>
    </citation>
    <scope>NUCLEOTIDE SEQUENCE [LARGE SCALE GENOMIC DNA]</scope>
</reference>
<comment type="similarity">
    <text evidence="3">Belongs to the NXF family.</text>
</comment>
<dbReference type="FunFam" id="1.10.8.10:FF:000018">
    <property type="entry name" value="Nuclear RNA export factor 1"/>
    <property type="match status" value="1"/>
</dbReference>
<gene>
    <name evidence="13" type="ORF">MDA_GLEAN10009103</name>
</gene>
<dbReference type="PROSITE" id="PS50177">
    <property type="entry name" value="NTF2_DOMAIN"/>
    <property type="match status" value="1"/>
</dbReference>
<dbReference type="EMBL" id="KB113693">
    <property type="protein sequence ID" value="ELK23461.1"/>
    <property type="molecule type" value="Genomic_DNA"/>
</dbReference>
<dbReference type="PANTHER" id="PTHR10662:SF27">
    <property type="entry name" value="NUCLEAR RNA EXPORT FACTOR 1"/>
    <property type="match status" value="1"/>
</dbReference>
<feature type="domain" description="TAP-C" evidence="12">
    <location>
        <begin position="156"/>
        <end position="210"/>
    </location>
</feature>
<evidence type="ECO:0000313" key="14">
    <source>
        <dbReference type="Proteomes" id="UP000010556"/>
    </source>
</evidence>
<sequence length="210" mass="23089">MAAPDRGLSSPTALRFRLLKHTRLNVVAFLNELPKTQHDINSFVVDISAQTNTLLCFSVNGVFKEVDGKSRDSLRAFTRTFVAVPASNSGQVLGLSDGLLVPVLWELEGQGESQSCGLCIVNDELFVRNASPDEIQRAFAMPAPTPSSSPVPTLSPEQQEMLQAFSTQSGMNLEWSQKCLQDNNWDYTRSAQAFTHLKAKGEIPEVAFMK</sequence>
<keyword evidence="9" id="KW-0694">RNA-binding</keyword>
<keyword evidence="14" id="KW-1185">Reference proteome</keyword>
<name>L5LC67_MYODS</name>